<reference evidence="2" key="1">
    <citation type="submission" date="2023-07" db="EMBL/GenBank/DDBJ databases">
        <title>Sequencing the genomes of 1000 actinobacteria strains.</title>
        <authorList>
            <person name="Klenk H.-P."/>
        </authorList>
    </citation>
    <scope>NUCLEOTIDE SEQUENCE</scope>
    <source>
        <strain evidence="2">DSM 107476</strain>
    </source>
</reference>
<evidence type="ECO:0000313" key="2">
    <source>
        <dbReference type="EMBL" id="MDR7329868.1"/>
    </source>
</evidence>
<gene>
    <name evidence="2" type="ORF">J2S39_001544</name>
</gene>
<accession>A0ABU2A160</accession>
<evidence type="ECO:0000313" key="3">
    <source>
        <dbReference type="Proteomes" id="UP001180840"/>
    </source>
</evidence>
<protein>
    <submittedName>
        <fullName evidence="2">Uncharacterized protein</fullName>
    </submittedName>
</protein>
<dbReference type="RefSeq" id="WP_290195036.1">
    <property type="nucleotide sequence ID" value="NZ_CP047654.1"/>
</dbReference>
<feature type="region of interest" description="Disordered" evidence="1">
    <location>
        <begin position="1"/>
        <end position="25"/>
    </location>
</feature>
<comment type="caution">
    <text evidence="2">The sequence shown here is derived from an EMBL/GenBank/DDBJ whole genome shotgun (WGS) entry which is preliminary data.</text>
</comment>
<evidence type="ECO:0000256" key="1">
    <source>
        <dbReference type="SAM" id="MobiDB-lite"/>
    </source>
</evidence>
<dbReference type="EMBL" id="JAVDXZ010000001">
    <property type="protein sequence ID" value="MDR7329868.1"/>
    <property type="molecule type" value="Genomic_DNA"/>
</dbReference>
<sequence>MGASPPARASWLEDGAEANQGSESRLGEVMGRAGLPRSISVLRAMEVIVWMEYRKG</sequence>
<organism evidence="2 3">
    <name type="scientific">Corynebacterium guangdongense</name>
    <dbReference type="NCBI Taxonomy" id="1783348"/>
    <lineage>
        <taxon>Bacteria</taxon>
        <taxon>Bacillati</taxon>
        <taxon>Actinomycetota</taxon>
        <taxon>Actinomycetes</taxon>
        <taxon>Mycobacteriales</taxon>
        <taxon>Corynebacteriaceae</taxon>
        <taxon>Corynebacterium</taxon>
    </lineage>
</organism>
<keyword evidence="3" id="KW-1185">Reference proteome</keyword>
<proteinExistence type="predicted"/>
<name>A0ABU2A160_9CORY</name>
<dbReference type="Proteomes" id="UP001180840">
    <property type="component" value="Unassembled WGS sequence"/>
</dbReference>